<dbReference type="Proteomes" id="UP001212841">
    <property type="component" value="Unassembled WGS sequence"/>
</dbReference>
<dbReference type="EMBL" id="JADGJD010002509">
    <property type="protein sequence ID" value="KAJ3032203.1"/>
    <property type="molecule type" value="Genomic_DNA"/>
</dbReference>
<comment type="caution">
    <text evidence="2">The sequence shown here is derived from an EMBL/GenBank/DDBJ whole genome shotgun (WGS) entry which is preliminary data.</text>
</comment>
<evidence type="ECO:0000313" key="3">
    <source>
        <dbReference type="Proteomes" id="UP001212841"/>
    </source>
</evidence>
<reference evidence="2" key="1">
    <citation type="submission" date="2020-05" db="EMBL/GenBank/DDBJ databases">
        <title>Phylogenomic resolution of chytrid fungi.</title>
        <authorList>
            <person name="Stajich J.E."/>
            <person name="Amses K."/>
            <person name="Simmons R."/>
            <person name="Seto K."/>
            <person name="Myers J."/>
            <person name="Bonds A."/>
            <person name="Quandt C.A."/>
            <person name="Barry K."/>
            <person name="Liu P."/>
            <person name="Grigoriev I."/>
            <person name="Longcore J.E."/>
            <person name="James T.Y."/>
        </authorList>
    </citation>
    <scope>NUCLEOTIDE SEQUENCE</scope>
    <source>
        <strain evidence="2">JEL0318</strain>
    </source>
</reference>
<organism evidence="2 3">
    <name type="scientific">Rhizophlyctis rosea</name>
    <dbReference type="NCBI Taxonomy" id="64517"/>
    <lineage>
        <taxon>Eukaryota</taxon>
        <taxon>Fungi</taxon>
        <taxon>Fungi incertae sedis</taxon>
        <taxon>Chytridiomycota</taxon>
        <taxon>Chytridiomycota incertae sedis</taxon>
        <taxon>Chytridiomycetes</taxon>
        <taxon>Rhizophlyctidales</taxon>
        <taxon>Rhizophlyctidaceae</taxon>
        <taxon>Rhizophlyctis</taxon>
    </lineage>
</organism>
<gene>
    <name evidence="2" type="ORF">HK097_005368</name>
</gene>
<sequence length="120" mass="13392">MAPFGYGYPHFQAQQAYGMHPNMPYTQSRPWQHQLRRSMGPGARQMAASYSGQGGIMLGGIVNGAPQYGTGMEQRTRGAKYQQYVGSKKASMFDVRARKERRQRSLSYQPSIASSLARTP</sequence>
<accession>A0AAD5WYF9</accession>
<dbReference type="AlphaFoldDB" id="A0AAD5WYF9"/>
<evidence type="ECO:0000313" key="2">
    <source>
        <dbReference type="EMBL" id="KAJ3032203.1"/>
    </source>
</evidence>
<name>A0AAD5WYF9_9FUNG</name>
<feature type="non-terminal residue" evidence="2">
    <location>
        <position position="120"/>
    </location>
</feature>
<feature type="region of interest" description="Disordered" evidence="1">
    <location>
        <begin position="95"/>
        <end position="120"/>
    </location>
</feature>
<evidence type="ECO:0000256" key="1">
    <source>
        <dbReference type="SAM" id="MobiDB-lite"/>
    </source>
</evidence>
<proteinExistence type="predicted"/>
<feature type="compositionally biased region" description="Polar residues" evidence="1">
    <location>
        <begin position="105"/>
        <end position="120"/>
    </location>
</feature>
<protein>
    <submittedName>
        <fullName evidence="2">Uncharacterized protein</fullName>
    </submittedName>
</protein>
<keyword evidence="3" id="KW-1185">Reference proteome</keyword>